<keyword evidence="4" id="KW-1185">Reference proteome</keyword>
<comment type="caution">
    <text evidence="3">The sequence shown here is derived from an EMBL/GenBank/DDBJ whole genome shotgun (WGS) entry which is preliminary data.</text>
</comment>
<accession>A0ABR3WWT9</accession>
<dbReference type="CDD" id="cd01299">
    <property type="entry name" value="Met_dep_hydrolase_A"/>
    <property type="match status" value="1"/>
</dbReference>
<evidence type="ECO:0000313" key="4">
    <source>
        <dbReference type="Proteomes" id="UP001583177"/>
    </source>
</evidence>
<dbReference type="SUPFAM" id="SSF51338">
    <property type="entry name" value="Composite domain of metallo-dependent hydrolases"/>
    <property type="match status" value="2"/>
</dbReference>
<dbReference type="EMBL" id="JAWRVE010000048">
    <property type="protein sequence ID" value="KAL1867922.1"/>
    <property type="molecule type" value="Genomic_DNA"/>
</dbReference>
<reference evidence="3 4" key="1">
    <citation type="journal article" date="2024" name="IMA Fungus">
        <title>IMA Genome - F19 : A genome assembly and annotation guide to empower mycologists, including annotated draft genome sequences of Ceratocystis pirilliformis, Diaporthe australafricana, Fusarium ophioides, Paecilomyces lecythidis, and Sporothrix stenoceras.</title>
        <authorList>
            <person name="Aylward J."/>
            <person name="Wilson A.M."/>
            <person name="Visagie C.M."/>
            <person name="Spraker J."/>
            <person name="Barnes I."/>
            <person name="Buitendag C."/>
            <person name="Ceriani C."/>
            <person name="Del Mar Angel L."/>
            <person name="du Plessis D."/>
            <person name="Fuchs T."/>
            <person name="Gasser K."/>
            <person name="Kramer D."/>
            <person name="Li W."/>
            <person name="Munsamy K."/>
            <person name="Piso A."/>
            <person name="Price J.L."/>
            <person name="Sonnekus B."/>
            <person name="Thomas C."/>
            <person name="van der Nest A."/>
            <person name="van Dijk A."/>
            <person name="van Heerden A."/>
            <person name="van Vuuren N."/>
            <person name="Yilmaz N."/>
            <person name="Duong T.A."/>
            <person name="van der Merwe N.A."/>
            <person name="Wingfield M.J."/>
            <person name="Wingfield B.D."/>
        </authorList>
    </citation>
    <scope>NUCLEOTIDE SEQUENCE [LARGE SCALE GENOMIC DNA]</scope>
    <source>
        <strain evidence="3 4">CMW 18300</strain>
    </source>
</reference>
<dbReference type="SUPFAM" id="SSF51556">
    <property type="entry name" value="Metallo-dependent hydrolases"/>
    <property type="match status" value="1"/>
</dbReference>
<gene>
    <name evidence="3" type="ORF">Daus18300_006197</name>
</gene>
<proteinExistence type="predicted"/>
<dbReference type="PANTHER" id="PTHR43135">
    <property type="entry name" value="ALPHA-D-RIBOSE 1-METHYLPHOSPHONATE 5-TRIPHOSPHATE DIPHOSPHATASE"/>
    <property type="match status" value="1"/>
</dbReference>
<sequence length="519" mass="55146">MTRRTAAPPTQDSPVVAPDVSGDDEQRLSDDATVEMPVRALGSTSHASRLPKQLFSTAYGTTIRAPGQSQNSAAIAATKKKSFIIIKTNLLIPGDGEPLSDAALVIENKLIAWVGQQPDIPNKYTSAPHRSYSVPYLMPGLWDVHTHFGGGNAEGDDGPGYTGMITMHPASGGARLARGCWESIQRGYTSLRDVAGFGAEVAKAVAEGEIVGPNIYAAGACLSQTAGHGDVFNLPAGIVYQNMGVMQPTPGHLGQTMSCVVDGVDECRRAVRLQIRRGAKCIKVLASGGVMSRDDEVQYAQFSDEELKVIVEEAARQGRSVAAHVHAKAGILAAVKAGVRTVEHVSFGDQECIDLIKKTGTIYVATRLITAYLLATGVEGLDRTTWEKAKLCGAHHLAAYKMAIDAGCTFAMGTDTPPGVNMAIELEYAVQAGLSNLEAIKAATANGPLTVGAQAPKTGQLKVGYEADVLGLTENPVEDVRILQDKDNIKYVWKGGKIFKGPGVGPWGEDKWWGEDPWR</sequence>
<dbReference type="InterPro" id="IPR006680">
    <property type="entry name" value="Amidohydro-rel"/>
</dbReference>
<dbReference type="PANTHER" id="PTHR43135:SF3">
    <property type="entry name" value="ALPHA-D-RIBOSE 1-METHYLPHOSPHONATE 5-TRIPHOSPHATE DIPHOSPHATASE"/>
    <property type="match status" value="1"/>
</dbReference>
<feature type="region of interest" description="Disordered" evidence="1">
    <location>
        <begin position="1"/>
        <end position="30"/>
    </location>
</feature>
<evidence type="ECO:0000256" key="1">
    <source>
        <dbReference type="SAM" id="MobiDB-lite"/>
    </source>
</evidence>
<dbReference type="Gene3D" id="3.20.20.140">
    <property type="entry name" value="Metal-dependent hydrolases"/>
    <property type="match status" value="1"/>
</dbReference>
<evidence type="ECO:0000259" key="2">
    <source>
        <dbReference type="Pfam" id="PF01979"/>
    </source>
</evidence>
<dbReference type="InterPro" id="IPR057744">
    <property type="entry name" value="OTAase-like"/>
</dbReference>
<organism evidence="3 4">
    <name type="scientific">Diaporthe australafricana</name>
    <dbReference type="NCBI Taxonomy" id="127596"/>
    <lineage>
        <taxon>Eukaryota</taxon>
        <taxon>Fungi</taxon>
        <taxon>Dikarya</taxon>
        <taxon>Ascomycota</taxon>
        <taxon>Pezizomycotina</taxon>
        <taxon>Sordariomycetes</taxon>
        <taxon>Sordariomycetidae</taxon>
        <taxon>Diaporthales</taxon>
        <taxon>Diaporthaceae</taxon>
        <taxon>Diaporthe</taxon>
    </lineage>
</organism>
<evidence type="ECO:0000313" key="3">
    <source>
        <dbReference type="EMBL" id="KAL1867922.1"/>
    </source>
</evidence>
<dbReference type="InterPro" id="IPR011059">
    <property type="entry name" value="Metal-dep_hydrolase_composite"/>
</dbReference>
<dbReference type="InterPro" id="IPR051781">
    <property type="entry name" value="Metallo-dep_Hydrolase"/>
</dbReference>
<name>A0ABR3WWT9_9PEZI</name>
<protein>
    <recommendedName>
        <fullName evidence="2">Amidohydrolase-related domain-containing protein</fullName>
    </recommendedName>
</protein>
<dbReference type="Pfam" id="PF01979">
    <property type="entry name" value="Amidohydro_1"/>
    <property type="match status" value="1"/>
</dbReference>
<dbReference type="InterPro" id="IPR032466">
    <property type="entry name" value="Metal_Hydrolase"/>
</dbReference>
<feature type="domain" description="Amidohydrolase-related" evidence="2">
    <location>
        <begin position="136"/>
        <end position="498"/>
    </location>
</feature>
<dbReference type="Proteomes" id="UP001583177">
    <property type="component" value="Unassembled WGS sequence"/>
</dbReference>